<gene>
    <name evidence="1" type="ORF">WKW82_38325</name>
</gene>
<evidence type="ECO:0000313" key="2">
    <source>
        <dbReference type="Proteomes" id="UP001385892"/>
    </source>
</evidence>
<protein>
    <submittedName>
        <fullName evidence="1">Uncharacterized protein</fullName>
    </submittedName>
</protein>
<name>A0ABU8WYA5_9BURK</name>
<dbReference type="EMBL" id="JBBKZT010000046">
    <property type="protein sequence ID" value="MEJ8852525.1"/>
    <property type="molecule type" value="Genomic_DNA"/>
</dbReference>
<sequence length="84" mass="9607">MNAIKLARRKIAADPTSESCRTLAKLVLALESDQDFKIADLYTLDMKSFELALAILSEWRLDRYIQGKAKLFDMSHQVRDMSLS</sequence>
<dbReference type="RefSeq" id="WP_340348471.1">
    <property type="nucleotide sequence ID" value="NZ_JBBKZT010000046.1"/>
</dbReference>
<evidence type="ECO:0000313" key="1">
    <source>
        <dbReference type="EMBL" id="MEJ8852525.1"/>
    </source>
</evidence>
<proteinExistence type="predicted"/>
<organism evidence="1 2">
    <name type="scientific">Variovorax rhizosphaerae</name>
    <dbReference type="NCBI Taxonomy" id="1836200"/>
    <lineage>
        <taxon>Bacteria</taxon>
        <taxon>Pseudomonadati</taxon>
        <taxon>Pseudomonadota</taxon>
        <taxon>Betaproteobacteria</taxon>
        <taxon>Burkholderiales</taxon>
        <taxon>Comamonadaceae</taxon>
        <taxon>Variovorax</taxon>
    </lineage>
</organism>
<accession>A0ABU8WYA5</accession>
<keyword evidence="2" id="KW-1185">Reference proteome</keyword>
<dbReference type="Proteomes" id="UP001385892">
    <property type="component" value="Unassembled WGS sequence"/>
</dbReference>
<comment type="caution">
    <text evidence="1">The sequence shown here is derived from an EMBL/GenBank/DDBJ whole genome shotgun (WGS) entry which is preliminary data.</text>
</comment>
<reference evidence="1 2" key="1">
    <citation type="submission" date="2024-03" db="EMBL/GenBank/DDBJ databases">
        <title>Novel species of the genus Variovorax.</title>
        <authorList>
            <person name="Liu Q."/>
            <person name="Xin Y.-H."/>
        </authorList>
    </citation>
    <scope>NUCLEOTIDE SEQUENCE [LARGE SCALE GENOMIC DNA]</scope>
    <source>
        <strain evidence="1 2">KACC 18900</strain>
    </source>
</reference>